<keyword evidence="11" id="KW-1185">Reference proteome</keyword>
<dbReference type="InterPro" id="IPR052157">
    <property type="entry name" value="BCAA_transport_permease"/>
</dbReference>
<dbReference type="GO" id="GO:0005886">
    <property type="term" value="C:plasma membrane"/>
    <property type="evidence" value="ECO:0007669"/>
    <property type="project" value="UniProtKB-SubCell"/>
</dbReference>
<feature type="transmembrane region" description="Helical" evidence="9">
    <location>
        <begin position="144"/>
        <end position="165"/>
    </location>
</feature>
<keyword evidence="3" id="KW-1003">Cell membrane</keyword>
<feature type="transmembrane region" description="Helical" evidence="9">
    <location>
        <begin position="6"/>
        <end position="27"/>
    </location>
</feature>
<evidence type="ECO:0000256" key="7">
    <source>
        <dbReference type="ARBA" id="ARBA00023136"/>
    </source>
</evidence>
<dbReference type="Proteomes" id="UP000199286">
    <property type="component" value="Unassembled WGS sequence"/>
</dbReference>
<sequence>MTDGGGMDIIITGLVLGGTYALIAMGLNLQYGMARIMNLANGEVLVVGAFVAFWLYTAGQVSPLLTLFVVAPLAFALNWLIYRFMLLPLVRRAKSQGQLEVDSILVTFGLSFVGVGLMLAFFGGDYFSYSYLARPVRIMGETYGLNRIVAFLGAVVIGGLLYLWLERTRPGRAMRAIAVDPKSARLVGIDVPRMSALAFALGGTITAMGGALLSTYLTLDASTGVLFTLKALVIVIMGGVGDLRGTIVAALLLGLLETFVAAWIDPGLTLAAAYLLFVLILLFRPQGLFGRKA</sequence>
<evidence type="ECO:0000256" key="6">
    <source>
        <dbReference type="ARBA" id="ARBA00022989"/>
    </source>
</evidence>
<evidence type="ECO:0000256" key="5">
    <source>
        <dbReference type="ARBA" id="ARBA00022970"/>
    </source>
</evidence>
<keyword evidence="5" id="KW-0029">Amino-acid transport</keyword>
<keyword evidence="2" id="KW-0813">Transport</keyword>
<evidence type="ECO:0000256" key="3">
    <source>
        <dbReference type="ARBA" id="ARBA00022475"/>
    </source>
</evidence>
<feature type="transmembrane region" description="Helical" evidence="9">
    <location>
        <begin position="64"/>
        <end position="82"/>
    </location>
</feature>
<dbReference type="GO" id="GO:0006865">
    <property type="term" value="P:amino acid transport"/>
    <property type="evidence" value="ECO:0007669"/>
    <property type="project" value="UniProtKB-KW"/>
</dbReference>
<dbReference type="GO" id="GO:0022857">
    <property type="term" value="F:transmembrane transporter activity"/>
    <property type="evidence" value="ECO:0007669"/>
    <property type="project" value="InterPro"/>
</dbReference>
<feature type="transmembrane region" description="Helical" evidence="9">
    <location>
        <begin position="270"/>
        <end position="289"/>
    </location>
</feature>
<proteinExistence type="inferred from homology"/>
<dbReference type="Pfam" id="PF02653">
    <property type="entry name" value="BPD_transp_2"/>
    <property type="match status" value="1"/>
</dbReference>
<dbReference type="AlphaFoldDB" id="A0A1H3LCL4"/>
<evidence type="ECO:0000256" key="1">
    <source>
        <dbReference type="ARBA" id="ARBA00004651"/>
    </source>
</evidence>
<feature type="transmembrane region" description="Helical" evidence="9">
    <location>
        <begin position="103"/>
        <end position="124"/>
    </location>
</feature>
<dbReference type="CDD" id="cd06582">
    <property type="entry name" value="TM_PBP1_LivH_like"/>
    <property type="match status" value="1"/>
</dbReference>
<comment type="similarity">
    <text evidence="8">Belongs to the binding-protein-dependent transport system permease family. LivHM subfamily.</text>
</comment>
<feature type="transmembrane region" description="Helical" evidence="9">
    <location>
        <begin position="195"/>
        <end position="217"/>
    </location>
</feature>
<evidence type="ECO:0000256" key="9">
    <source>
        <dbReference type="SAM" id="Phobius"/>
    </source>
</evidence>
<gene>
    <name evidence="10" type="ORF">SAMN05444340_11279</name>
</gene>
<evidence type="ECO:0000256" key="4">
    <source>
        <dbReference type="ARBA" id="ARBA00022692"/>
    </source>
</evidence>
<evidence type="ECO:0000313" key="10">
    <source>
        <dbReference type="EMBL" id="SDY62163.1"/>
    </source>
</evidence>
<dbReference type="STRING" id="321339.SAMN05444340_11279"/>
<dbReference type="EMBL" id="FNPF01000012">
    <property type="protein sequence ID" value="SDY62163.1"/>
    <property type="molecule type" value="Genomic_DNA"/>
</dbReference>
<reference evidence="10 11" key="1">
    <citation type="submission" date="2016-10" db="EMBL/GenBank/DDBJ databases">
        <authorList>
            <person name="de Groot N.N."/>
        </authorList>
    </citation>
    <scope>NUCLEOTIDE SEQUENCE [LARGE SCALE GENOMIC DNA]</scope>
    <source>
        <strain evidence="10 11">DSM 26880</strain>
    </source>
</reference>
<evidence type="ECO:0000256" key="8">
    <source>
        <dbReference type="ARBA" id="ARBA00037998"/>
    </source>
</evidence>
<dbReference type="PANTHER" id="PTHR11795:SF445">
    <property type="entry name" value="AMINO ACID ABC TRANSPORTER PERMEASE PROTEIN"/>
    <property type="match status" value="1"/>
</dbReference>
<evidence type="ECO:0000256" key="2">
    <source>
        <dbReference type="ARBA" id="ARBA00022448"/>
    </source>
</evidence>
<organism evidence="10 11">
    <name type="scientific">Citreimonas salinaria</name>
    <dbReference type="NCBI Taxonomy" id="321339"/>
    <lineage>
        <taxon>Bacteria</taxon>
        <taxon>Pseudomonadati</taxon>
        <taxon>Pseudomonadota</taxon>
        <taxon>Alphaproteobacteria</taxon>
        <taxon>Rhodobacterales</taxon>
        <taxon>Roseobacteraceae</taxon>
        <taxon>Citreimonas</taxon>
    </lineage>
</organism>
<keyword evidence="7 9" id="KW-0472">Membrane</keyword>
<name>A0A1H3LCL4_9RHOB</name>
<keyword evidence="6 9" id="KW-1133">Transmembrane helix</keyword>
<evidence type="ECO:0000313" key="11">
    <source>
        <dbReference type="Proteomes" id="UP000199286"/>
    </source>
</evidence>
<feature type="transmembrane region" description="Helical" evidence="9">
    <location>
        <begin position="39"/>
        <end position="58"/>
    </location>
</feature>
<keyword evidence="4 9" id="KW-0812">Transmembrane</keyword>
<comment type="subcellular location">
    <subcellularLocation>
        <location evidence="1">Cell membrane</location>
        <topology evidence="1">Multi-pass membrane protein</topology>
    </subcellularLocation>
</comment>
<dbReference type="InterPro" id="IPR001851">
    <property type="entry name" value="ABC_transp_permease"/>
</dbReference>
<dbReference type="PANTHER" id="PTHR11795">
    <property type="entry name" value="BRANCHED-CHAIN AMINO ACID TRANSPORT SYSTEM PERMEASE PROTEIN LIVH"/>
    <property type="match status" value="1"/>
</dbReference>
<accession>A0A1H3LCL4</accession>
<protein>
    <submittedName>
        <fullName evidence="10">Amino acid/amide ABC transporter membrane protein 1, HAAT family</fullName>
    </submittedName>
</protein>